<protein>
    <submittedName>
        <fullName evidence="5">Uncharacterized protein</fullName>
    </submittedName>
</protein>
<dbReference type="EMBL" id="LR796932">
    <property type="protein sequence ID" value="CAB4176258.1"/>
    <property type="molecule type" value="Genomic_DNA"/>
</dbReference>
<evidence type="ECO:0000313" key="4">
    <source>
        <dbReference type="EMBL" id="CAB4185978.1"/>
    </source>
</evidence>
<proteinExistence type="predicted"/>
<evidence type="ECO:0000313" key="3">
    <source>
        <dbReference type="EMBL" id="CAB4180315.1"/>
    </source>
</evidence>
<evidence type="ECO:0000313" key="7">
    <source>
        <dbReference type="EMBL" id="CAB5231012.1"/>
    </source>
</evidence>
<accession>A0A6J5QYF0</accession>
<dbReference type="EMBL" id="LR797082">
    <property type="protein sequence ID" value="CAB4185978.1"/>
    <property type="molecule type" value="Genomic_DNA"/>
</dbReference>
<evidence type="ECO:0000313" key="5">
    <source>
        <dbReference type="EMBL" id="CAB4189690.1"/>
    </source>
</evidence>
<reference evidence="5" key="1">
    <citation type="submission" date="2020-05" db="EMBL/GenBank/DDBJ databases">
        <authorList>
            <person name="Chiriac C."/>
            <person name="Salcher M."/>
            <person name="Ghai R."/>
            <person name="Kavagutti S V."/>
        </authorList>
    </citation>
    <scope>NUCLEOTIDE SEQUENCE</scope>
</reference>
<dbReference type="EMBL" id="LR797204">
    <property type="protein sequence ID" value="CAB4194302.1"/>
    <property type="molecule type" value="Genomic_DNA"/>
</dbReference>
<organism evidence="5">
    <name type="scientific">uncultured Caudovirales phage</name>
    <dbReference type="NCBI Taxonomy" id="2100421"/>
    <lineage>
        <taxon>Viruses</taxon>
        <taxon>Duplodnaviria</taxon>
        <taxon>Heunggongvirae</taxon>
        <taxon>Uroviricota</taxon>
        <taxon>Caudoviricetes</taxon>
        <taxon>Peduoviridae</taxon>
        <taxon>Maltschvirus</taxon>
        <taxon>Maltschvirus maltsch</taxon>
    </lineage>
</organism>
<name>A0A6J5QYF0_9CAUD</name>
<dbReference type="EMBL" id="LR796987">
    <property type="protein sequence ID" value="CAB4180315.1"/>
    <property type="molecule type" value="Genomic_DNA"/>
</dbReference>
<evidence type="ECO:0000313" key="1">
    <source>
        <dbReference type="EMBL" id="CAB4145292.1"/>
    </source>
</evidence>
<sequence>MTYPVTVITTFDFSNGASFGFPFTIGDPNNGKLGYGTLSESTAPSYVVDVSDQVGNISIKLGYNLLQDQFEAGTATVRIYDQTGDWNPDNPNSIYFGKLLPNRKVRVAAVYGSNSYWLFSGYTSAYNYSYPKDQELGYVDVQCTDAFRLFNLSNVTTITGAVAGETTGQRIGRILDTISFPTSMRNIDTGDSLVQADPATARTALQALKNVEFSEQGAFYISPEGNAVFISRSNLEKKAGGTETYFSNAGDGITYCNITTALDDKLIINQANITRIGGTTQSASDATSIATYFPHSLNQGSLVVQTDAEALNIAKAYVATRKDTGLRIDNLTLDLSTPDYAAGITAAIALDYFNVVKIKNVQQGTTYILKTLEIVGVNHEITPFTFKSTFTTSEPILDAFIIGSSTYGIIGTSAMTY</sequence>
<dbReference type="EMBL" id="LR797143">
    <property type="protein sequence ID" value="CAB4189690.1"/>
    <property type="molecule type" value="Genomic_DNA"/>
</dbReference>
<dbReference type="EMBL" id="LR796452">
    <property type="protein sequence ID" value="CAB4145292.1"/>
    <property type="molecule type" value="Genomic_DNA"/>
</dbReference>
<evidence type="ECO:0000313" key="6">
    <source>
        <dbReference type="EMBL" id="CAB4194302.1"/>
    </source>
</evidence>
<evidence type="ECO:0000313" key="2">
    <source>
        <dbReference type="EMBL" id="CAB4176258.1"/>
    </source>
</evidence>
<dbReference type="EMBL" id="LR798426">
    <property type="protein sequence ID" value="CAB5231012.1"/>
    <property type="molecule type" value="Genomic_DNA"/>
</dbReference>
<gene>
    <name evidence="3" type="ORF">UFOVP1039_18</name>
    <name evidence="4" type="ORF">UFOVP1141_23</name>
    <name evidence="5" type="ORF">UFOVP1203_14</name>
    <name evidence="6" type="ORF">UFOVP1259_15</name>
    <name evidence="7" type="ORF">UFOVP1589_14</name>
    <name evidence="1" type="ORF">UFOVP479_9</name>
    <name evidence="2" type="ORF">UFOVP977_26</name>
</gene>